<dbReference type="AlphaFoldDB" id="A0A1F6N2L1"/>
<comment type="caution">
    <text evidence="2">The sequence shown here is derived from an EMBL/GenBank/DDBJ whole genome shotgun (WGS) entry which is preliminary data.</text>
</comment>
<protein>
    <recommendedName>
        <fullName evidence="4">DUF5673 domain-containing protein</fullName>
    </recommendedName>
</protein>
<keyword evidence="1" id="KW-1133">Transmembrane helix</keyword>
<sequence>MPQIIGKEGSTVLTGQILHTWEVSEYEQHDRPMRWYLIMLVLGLFLVGYGLFTNNFLFALIVILFSIIIFLQSHQIPHRVPFSITDLGVLVNNRFYMYSEFMDFYIIYNPPQVKTLFLEPESTFRPRLRVLLGEEDPNEIKFTLRQFLSENVTKEEEPLSDKMAREWMIH</sequence>
<evidence type="ECO:0000256" key="1">
    <source>
        <dbReference type="SAM" id="Phobius"/>
    </source>
</evidence>
<evidence type="ECO:0008006" key="4">
    <source>
        <dbReference type="Google" id="ProtNLM"/>
    </source>
</evidence>
<feature type="transmembrane region" description="Helical" evidence="1">
    <location>
        <begin position="33"/>
        <end position="50"/>
    </location>
</feature>
<reference evidence="2 3" key="1">
    <citation type="journal article" date="2016" name="Nat. Commun.">
        <title>Thousands of microbial genomes shed light on interconnected biogeochemical processes in an aquifer system.</title>
        <authorList>
            <person name="Anantharaman K."/>
            <person name="Brown C.T."/>
            <person name="Hug L.A."/>
            <person name="Sharon I."/>
            <person name="Castelle C.J."/>
            <person name="Probst A.J."/>
            <person name="Thomas B.C."/>
            <person name="Singh A."/>
            <person name="Wilkins M.J."/>
            <person name="Karaoz U."/>
            <person name="Brodie E.L."/>
            <person name="Williams K.H."/>
            <person name="Hubbard S.S."/>
            <person name="Banfield J.F."/>
        </authorList>
    </citation>
    <scope>NUCLEOTIDE SEQUENCE [LARGE SCALE GENOMIC DNA]</scope>
</reference>
<evidence type="ECO:0000313" key="3">
    <source>
        <dbReference type="Proteomes" id="UP000177040"/>
    </source>
</evidence>
<dbReference type="EMBL" id="MFQH01000017">
    <property type="protein sequence ID" value="OGH78124.1"/>
    <property type="molecule type" value="Genomic_DNA"/>
</dbReference>
<keyword evidence="1" id="KW-0812">Transmembrane</keyword>
<dbReference type="Proteomes" id="UP000177040">
    <property type="component" value="Unassembled WGS sequence"/>
</dbReference>
<gene>
    <name evidence="2" type="ORF">A2983_03545</name>
</gene>
<keyword evidence="1" id="KW-0472">Membrane</keyword>
<evidence type="ECO:0000313" key="2">
    <source>
        <dbReference type="EMBL" id="OGH78124.1"/>
    </source>
</evidence>
<name>A0A1F6N2L1_9BACT</name>
<feature type="transmembrane region" description="Helical" evidence="1">
    <location>
        <begin position="56"/>
        <end position="73"/>
    </location>
</feature>
<organism evidence="2 3">
    <name type="scientific">Candidatus Magasanikbacteria bacterium RIFCSPLOWO2_01_FULL_40_15</name>
    <dbReference type="NCBI Taxonomy" id="1798686"/>
    <lineage>
        <taxon>Bacteria</taxon>
        <taxon>Candidatus Magasanikiibacteriota</taxon>
    </lineage>
</organism>
<proteinExistence type="predicted"/>
<accession>A0A1F6N2L1</accession>